<dbReference type="GO" id="GO:0030246">
    <property type="term" value="F:carbohydrate binding"/>
    <property type="evidence" value="ECO:0007669"/>
    <property type="project" value="InterPro"/>
</dbReference>
<dbReference type="EMBL" id="CP017269">
    <property type="protein sequence ID" value="AOT72424.1"/>
    <property type="molecule type" value="Genomic_DNA"/>
</dbReference>
<dbReference type="InterPro" id="IPR048715">
    <property type="entry name" value="CggR_N"/>
</dbReference>
<dbReference type="Pfam" id="PF21715">
    <property type="entry name" value="CggR_N"/>
    <property type="match status" value="1"/>
</dbReference>
<dbReference type="PANTHER" id="PTHR34294:SF5">
    <property type="entry name" value="CENTRAL GLYCOLYTIC GENES REGULATOR"/>
    <property type="match status" value="1"/>
</dbReference>
<dbReference type="GO" id="GO:0003677">
    <property type="term" value="F:DNA binding"/>
    <property type="evidence" value="ECO:0007669"/>
    <property type="project" value="UniProtKB-KW"/>
</dbReference>
<evidence type="ECO:0000313" key="8">
    <source>
        <dbReference type="Proteomes" id="UP000095743"/>
    </source>
</evidence>
<evidence type="ECO:0000259" key="6">
    <source>
        <dbReference type="Pfam" id="PF21715"/>
    </source>
</evidence>
<dbReference type="Gene3D" id="1.10.10.10">
    <property type="entry name" value="Winged helix-like DNA-binding domain superfamily/Winged helix DNA-binding domain"/>
    <property type="match status" value="1"/>
</dbReference>
<organism evidence="7 8">
    <name type="scientific">Geosporobacter ferrireducens</name>
    <dbReference type="NCBI Taxonomy" id="1424294"/>
    <lineage>
        <taxon>Bacteria</taxon>
        <taxon>Bacillati</taxon>
        <taxon>Bacillota</taxon>
        <taxon>Clostridia</taxon>
        <taxon>Peptostreptococcales</taxon>
        <taxon>Thermotaleaceae</taxon>
        <taxon>Geosporobacter</taxon>
    </lineage>
</organism>
<protein>
    <submittedName>
        <fullName evidence="7">Cro/Cl family transcriptional regulator</fullName>
    </submittedName>
</protein>
<dbReference type="InterPro" id="IPR051054">
    <property type="entry name" value="SorC_transcr_regulators"/>
</dbReference>
<evidence type="ECO:0000256" key="4">
    <source>
        <dbReference type="ARBA" id="ARBA00023163"/>
    </source>
</evidence>
<gene>
    <name evidence="7" type="ORF">Gferi_24445</name>
</gene>
<dbReference type="AlphaFoldDB" id="A0A1D8GNG0"/>
<proteinExistence type="inferred from homology"/>
<dbReference type="InterPro" id="IPR036388">
    <property type="entry name" value="WH-like_DNA-bd_sf"/>
</dbReference>
<evidence type="ECO:0000313" key="7">
    <source>
        <dbReference type="EMBL" id="AOT72424.1"/>
    </source>
</evidence>
<reference evidence="7 8" key="1">
    <citation type="submission" date="2016-09" db="EMBL/GenBank/DDBJ databases">
        <title>Genomic analysis reveals versatility of anaerobic energy metabolism of Geosporobacter ferrireducens IRF9 of phylum Firmicutes.</title>
        <authorList>
            <person name="Kim S.-J."/>
        </authorList>
    </citation>
    <scope>NUCLEOTIDE SEQUENCE [LARGE SCALE GENOMIC DNA]</scope>
    <source>
        <strain evidence="7 8">IRF9</strain>
    </source>
</reference>
<dbReference type="InterPro" id="IPR036390">
    <property type="entry name" value="WH_DNA-bd_sf"/>
</dbReference>
<dbReference type="RefSeq" id="WP_069980733.1">
    <property type="nucleotide sequence ID" value="NZ_CP017269.1"/>
</dbReference>
<name>A0A1D8GNG0_9FIRM</name>
<keyword evidence="3" id="KW-0238">DNA-binding</keyword>
<keyword evidence="2" id="KW-0805">Transcription regulation</keyword>
<dbReference type="SUPFAM" id="SSF46785">
    <property type="entry name" value="Winged helix' DNA-binding domain"/>
    <property type="match status" value="1"/>
</dbReference>
<dbReference type="Gene3D" id="3.40.50.1360">
    <property type="match status" value="1"/>
</dbReference>
<evidence type="ECO:0000256" key="2">
    <source>
        <dbReference type="ARBA" id="ARBA00023015"/>
    </source>
</evidence>
<dbReference type="Pfam" id="PF04198">
    <property type="entry name" value="Sugar-bind"/>
    <property type="match status" value="1"/>
</dbReference>
<dbReference type="OrthoDB" id="9793820at2"/>
<evidence type="ECO:0000256" key="1">
    <source>
        <dbReference type="ARBA" id="ARBA00010466"/>
    </source>
</evidence>
<dbReference type="InterPro" id="IPR037171">
    <property type="entry name" value="NagB/RpiA_transferase-like"/>
</dbReference>
<sequence length="345" mass="38602">MREDFDLEKLFDLQKKIIPELINTLIERYNILRLIYFHQPIGRRNLSAALGMGERVIRGEVNFLKEQGFIEIKAEGMNTTELGENTLETLKHFIHRFKGLTSIEDQIEKRLNIKKAIIVPGNANEDPMVLREIGKVTSAYLKSLLRPNTVVGVTGGRTMATIAEEMVEDTTKKMNITVIPARGGLGKDVEKQANTIAASLAKKLGGSYKLLYMPDHISKDILTSLYEDPHIRDAMDFVQKIEVLLFGIGRADKMASRRGLSQDKIEELIQHSAVAEAFGYYFNKNGEIVEEINTIGVSLNHYKELKHIIGAATGVEKAEAVMAISKLNPNMVLVIDEGLAIEILK</sequence>
<evidence type="ECO:0000259" key="5">
    <source>
        <dbReference type="Pfam" id="PF04198"/>
    </source>
</evidence>
<keyword evidence="8" id="KW-1185">Reference proteome</keyword>
<dbReference type="SUPFAM" id="SSF100950">
    <property type="entry name" value="NagB/RpiA/CoA transferase-like"/>
    <property type="match status" value="1"/>
</dbReference>
<dbReference type="KEGG" id="gfe:Gferi_24445"/>
<evidence type="ECO:0000256" key="3">
    <source>
        <dbReference type="ARBA" id="ARBA00023125"/>
    </source>
</evidence>
<dbReference type="STRING" id="1424294.Gferi_24445"/>
<dbReference type="Proteomes" id="UP000095743">
    <property type="component" value="Chromosome"/>
</dbReference>
<feature type="domain" description="Sugar-binding" evidence="5">
    <location>
        <begin position="96"/>
        <end position="345"/>
    </location>
</feature>
<accession>A0A1D8GNG0</accession>
<dbReference type="PANTHER" id="PTHR34294">
    <property type="entry name" value="TRANSCRIPTIONAL REGULATOR-RELATED"/>
    <property type="match status" value="1"/>
</dbReference>
<dbReference type="InterPro" id="IPR007324">
    <property type="entry name" value="Sugar-bd_dom_put"/>
</dbReference>
<comment type="similarity">
    <text evidence="1">Belongs to the SorC transcriptional regulatory family.</text>
</comment>
<feature type="domain" description="CggR N-terminal DNA binding" evidence="6">
    <location>
        <begin position="27"/>
        <end position="94"/>
    </location>
</feature>
<keyword evidence="4" id="KW-0804">Transcription</keyword>